<evidence type="ECO:0000313" key="3">
    <source>
        <dbReference type="EMBL" id="MCD2425912.1"/>
    </source>
</evidence>
<keyword evidence="4" id="KW-1185">Reference proteome</keyword>
<comment type="caution">
    <text evidence="3">The sequence shown here is derived from an EMBL/GenBank/DDBJ whole genome shotgun (WGS) entry which is preliminary data.</text>
</comment>
<protein>
    <submittedName>
        <fullName evidence="3">Acetyltransferase</fullName>
    </submittedName>
</protein>
<evidence type="ECO:0000259" key="2">
    <source>
        <dbReference type="SMART" id="SM01006"/>
    </source>
</evidence>
<dbReference type="SMART" id="SM01006">
    <property type="entry name" value="AlcB"/>
    <property type="match status" value="1"/>
</dbReference>
<feature type="domain" description="Acyltransferase MbtK/IucB-like conserved" evidence="2">
    <location>
        <begin position="37"/>
        <end position="85"/>
    </location>
</feature>
<dbReference type="InterPro" id="IPR016181">
    <property type="entry name" value="Acyl_CoA_acyltransferase"/>
</dbReference>
<gene>
    <name evidence="3" type="ORF">LQ567_24225</name>
</gene>
<dbReference type="Gene3D" id="3.40.630.30">
    <property type="match status" value="1"/>
</dbReference>
<dbReference type="RefSeq" id="WP_231008499.1">
    <property type="nucleotide sequence ID" value="NZ_JAJNEC010000007.1"/>
</dbReference>
<reference evidence="3 4" key="1">
    <citation type="submission" date="2021-11" db="EMBL/GenBank/DDBJ databases">
        <title>Genomic of Niabella pedocola.</title>
        <authorList>
            <person name="Wu T."/>
        </authorList>
    </citation>
    <scope>NUCLEOTIDE SEQUENCE [LARGE SCALE GENOMIC DNA]</scope>
    <source>
        <strain evidence="3 4">JCM 31011</strain>
    </source>
</reference>
<comment type="pathway">
    <text evidence="1">Siderophore biosynthesis.</text>
</comment>
<dbReference type="SUPFAM" id="SSF55729">
    <property type="entry name" value="Acyl-CoA N-acyltransferases (Nat)"/>
    <property type="match status" value="1"/>
</dbReference>
<dbReference type="Proteomes" id="UP001199816">
    <property type="component" value="Unassembled WGS sequence"/>
</dbReference>
<accession>A0ABS8Q045</accession>
<organism evidence="3 4">
    <name type="scientific">Niabella pedocola</name>
    <dbReference type="NCBI Taxonomy" id="1752077"/>
    <lineage>
        <taxon>Bacteria</taxon>
        <taxon>Pseudomonadati</taxon>
        <taxon>Bacteroidota</taxon>
        <taxon>Chitinophagia</taxon>
        <taxon>Chitinophagales</taxon>
        <taxon>Chitinophagaceae</taxon>
        <taxon>Niabella</taxon>
    </lineage>
</organism>
<dbReference type="EMBL" id="JAJNEC010000007">
    <property type="protein sequence ID" value="MCD2425912.1"/>
    <property type="molecule type" value="Genomic_DNA"/>
</dbReference>
<proteinExistence type="predicted"/>
<evidence type="ECO:0000313" key="4">
    <source>
        <dbReference type="Proteomes" id="UP001199816"/>
    </source>
</evidence>
<dbReference type="InterPro" id="IPR019432">
    <property type="entry name" value="Acyltransferase_MbtK/IucB-like"/>
</dbReference>
<dbReference type="Pfam" id="PF13523">
    <property type="entry name" value="Acetyltransf_8"/>
    <property type="match status" value="1"/>
</dbReference>
<dbReference type="PANTHER" id="PTHR31438">
    <property type="entry name" value="LYSINE N-ACYLTRANSFERASE C17G9.06C-RELATED"/>
    <property type="match status" value="1"/>
</dbReference>
<sequence length="206" mass="23621">MNKANKKSVSTGFAVRPGEWFLYRKRLHGDQHELGIRKIDLRKDLALMHRWVNQPYASRFWGMQGTLKALYVFYEPKLEEGHLQLFFACIGATPVALIEVYPVLHSELAGALDFTETDYGIHLLMAPYREVKAAVPVNIDGLSVWVLKATQQMLFGFSAVKRIVAEPDEQNTHACRLAEKAGFQYIKTLQLEDKMARLYTIVRHEI</sequence>
<evidence type="ECO:0000256" key="1">
    <source>
        <dbReference type="ARBA" id="ARBA00004924"/>
    </source>
</evidence>
<dbReference type="PANTHER" id="PTHR31438:SF1">
    <property type="entry name" value="LYSINE N-ACYLTRANSFERASE C17G9.06C-RELATED"/>
    <property type="match status" value="1"/>
</dbReference>
<name>A0ABS8Q045_9BACT</name>